<accession>A0ABR1I8S7</accession>
<evidence type="ECO:0000313" key="2">
    <source>
        <dbReference type="EMBL" id="KAK7429941.1"/>
    </source>
</evidence>
<evidence type="ECO:0000313" key="3">
    <source>
        <dbReference type="Proteomes" id="UP001498421"/>
    </source>
</evidence>
<sequence length="207" mass="22075">MACDCCGPPAQSLEPIQTQLEVQDDGASGCCSDESCDGGGDAVGSTSEETKPQDTGEKAPVDLFDAGKNIEDMASEDTAVPSCCRGIQAPCCDVSCLDRLALRECEKNSPTAQVDGISSGTPFSFGSQEPLSSYTVLCWDSKWRSVRPASPFRPRSLRVYPGGYWLHLSRSLGSWFGLLLRVPKATLGGEKSLLQGIVCEIRPTLSD</sequence>
<evidence type="ECO:0000256" key="1">
    <source>
        <dbReference type="SAM" id="MobiDB-lite"/>
    </source>
</evidence>
<protein>
    <submittedName>
        <fullName evidence="2">Uncharacterized protein</fullName>
    </submittedName>
</protein>
<proteinExistence type="predicted"/>
<dbReference type="Proteomes" id="UP001498421">
    <property type="component" value="Unassembled WGS sequence"/>
</dbReference>
<feature type="compositionally biased region" description="Basic and acidic residues" evidence="1">
    <location>
        <begin position="48"/>
        <end position="60"/>
    </location>
</feature>
<name>A0ABR1I8S7_9HYPO</name>
<dbReference type="EMBL" id="JAZAVK010000024">
    <property type="protein sequence ID" value="KAK7429941.1"/>
    <property type="molecule type" value="Genomic_DNA"/>
</dbReference>
<feature type="region of interest" description="Disordered" evidence="1">
    <location>
        <begin position="24"/>
        <end position="60"/>
    </location>
</feature>
<gene>
    <name evidence="2" type="ORF">QQZ08_003563</name>
</gene>
<comment type="caution">
    <text evidence="2">The sequence shown here is derived from an EMBL/GenBank/DDBJ whole genome shotgun (WGS) entry which is preliminary data.</text>
</comment>
<keyword evidence="3" id="KW-1185">Reference proteome</keyword>
<organism evidence="2 3">
    <name type="scientific">Neonectria magnoliae</name>
    <dbReference type="NCBI Taxonomy" id="2732573"/>
    <lineage>
        <taxon>Eukaryota</taxon>
        <taxon>Fungi</taxon>
        <taxon>Dikarya</taxon>
        <taxon>Ascomycota</taxon>
        <taxon>Pezizomycotina</taxon>
        <taxon>Sordariomycetes</taxon>
        <taxon>Hypocreomycetidae</taxon>
        <taxon>Hypocreales</taxon>
        <taxon>Nectriaceae</taxon>
        <taxon>Neonectria</taxon>
    </lineage>
</organism>
<reference evidence="2 3" key="1">
    <citation type="journal article" date="2025" name="Microbiol. Resour. Announc.">
        <title>Draft genome sequences for Neonectria magnoliae and Neonectria punicea, canker pathogens of Liriodendron tulipifera and Acer saccharum in West Virginia.</title>
        <authorList>
            <person name="Petronek H.M."/>
            <person name="Kasson M.T."/>
            <person name="Metheny A.M."/>
            <person name="Stauder C.M."/>
            <person name="Lovett B."/>
            <person name="Lynch S.C."/>
            <person name="Garnas J.R."/>
            <person name="Kasson L.R."/>
            <person name="Stajich J.E."/>
        </authorList>
    </citation>
    <scope>NUCLEOTIDE SEQUENCE [LARGE SCALE GENOMIC DNA]</scope>
    <source>
        <strain evidence="2 3">NRRL 64651</strain>
    </source>
</reference>